<dbReference type="NCBIfam" id="TIGR00221">
    <property type="entry name" value="nagA"/>
    <property type="match status" value="1"/>
</dbReference>
<reference evidence="8" key="1">
    <citation type="journal article" date="2019" name="Int. J. Syst. Evol. Microbiol.">
        <title>The Global Catalogue of Microorganisms (GCM) 10K type strain sequencing project: providing services to taxonomists for standard genome sequencing and annotation.</title>
        <authorList>
            <consortium name="The Broad Institute Genomics Platform"/>
            <consortium name="The Broad Institute Genome Sequencing Center for Infectious Disease"/>
            <person name="Wu L."/>
            <person name="Ma J."/>
        </authorList>
    </citation>
    <scope>NUCLEOTIDE SEQUENCE [LARGE SCALE GENOMIC DNA]</scope>
    <source>
        <strain evidence="8">CECT 7956</strain>
    </source>
</reference>
<dbReference type="InterPro" id="IPR003764">
    <property type="entry name" value="GlcNAc_6-P_deAcase"/>
</dbReference>
<dbReference type="Pfam" id="PF01979">
    <property type="entry name" value="Amidohydro_1"/>
    <property type="match status" value="1"/>
</dbReference>
<dbReference type="EC" id="3.5.1.25" evidence="7"/>
<organism evidence="7 8">
    <name type="scientific">Lacihabitans lacunae</name>
    <dbReference type="NCBI Taxonomy" id="1028214"/>
    <lineage>
        <taxon>Bacteria</taxon>
        <taxon>Pseudomonadati</taxon>
        <taxon>Bacteroidota</taxon>
        <taxon>Cytophagia</taxon>
        <taxon>Cytophagales</taxon>
        <taxon>Leadbetterellaceae</taxon>
        <taxon>Lacihabitans</taxon>
    </lineage>
</organism>
<dbReference type="Gene3D" id="2.30.40.10">
    <property type="entry name" value="Urease, subunit C, domain 1"/>
    <property type="match status" value="1"/>
</dbReference>
<dbReference type="Gene3D" id="3.20.20.140">
    <property type="entry name" value="Metal-dependent hydrolases"/>
    <property type="match status" value="1"/>
</dbReference>
<evidence type="ECO:0000256" key="1">
    <source>
        <dbReference type="ARBA" id="ARBA00010716"/>
    </source>
</evidence>
<evidence type="ECO:0000256" key="3">
    <source>
        <dbReference type="ARBA" id="ARBA00022801"/>
    </source>
</evidence>
<evidence type="ECO:0000256" key="4">
    <source>
        <dbReference type="ARBA" id="ARBA00023277"/>
    </source>
</evidence>
<accession>A0ABV7YQG1</accession>
<dbReference type="PIRSF" id="PIRSF038994">
    <property type="entry name" value="NagA"/>
    <property type="match status" value="1"/>
</dbReference>
<evidence type="ECO:0000259" key="6">
    <source>
        <dbReference type="Pfam" id="PF01979"/>
    </source>
</evidence>
<feature type="domain" description="Amidohydrolase-related" evidence="6">
    <location>
        <begin position="44"/>
        <end position="356"/>
    </location>
</feature>
<comment type="similarity">
    <text evidence="1 5">Belongs to the metallo-dependent hydrolases superfamily. NagA family.</text>
</comment>
<evidence type="ECO:0000313" key="8">
    <source>
        <dbReference type="Proteomes" id="UP001595616"/>
    </source>
</evidence>
<protein>
    <submittedName>
        <fullName evidence="7">N-acetylglucosamine-6-phosphate deacetylase</fullName>
        <ecNumber evidence="7">3.5.1.25</ecNumber>
    </submittedName>
</protein>
<proteinExistence type="inferred from homology"/>
<comment type="caution">
    <text evidence="7">The sequence shown here is derived from an EMBL/GenBank/DDBJ whole genome shotgun (WGS) entry which is preliminary data.</text>
</comment>
<evidence type="ECO:0000256" key="2">
    <source>
        <dbReference type="ARBA" id="ARBA00022723"/>
    </source>
</evidence>
<keyword evidence="3 5" id="KW-0378">Hydrolase</keyword>
<sequence>MKVSAKKSFSNGVILNNQEIEIADNKIISIKEISQHSTFDFECVSPGLVDLHINGGEEFHFTNKPTEETIHDIETAALKNGVTHTLPTLITSSFENINTGISAIKSYLKQNTNSGVLGMHLEGPFLNPVKRGAHLEKYLQKPSLNNLQNILKAAEDYIKIITIDPELFNDECLELLLNSNIQISAGHSNATFEEADRAFKKGIKLVTHLFNAMSAFGHREPGLVGATFLNPQVFAPIILDGVHVSYNSAKVALNEKREGLFLISDALFQNYKKKEFKWEEFDAVLKDNAYTNSEGNLAGAAISMKDAVKNAIKFLNIPLELALKMSTSTPASLIKSNRKFGKIELGYEAKLISFEGVFEKVNVII</sequence>
<dbReference type="PANTHER" id="PTHR11113:SF14">
    <property type="entry name" value="N-ACETYLGLUCOSAMINE-6-PHOSPHATE DEACETYLASE"/>
    <property type="match status" value="1"/>
</dbReference>
<dbReference type="InterPro" id="IPR011059">
    <property type="entry name" value="Metal-dep_hydrolase_composite"/>
</dbReference>
<evidence type="ECO:0000256" key="5">
    <source>
        <dbReference type="PIRNR" id="PIRNR038994"/>
    </source>
</evidence>
<name>A0ABV7YQG1_9BACT</name>
<dbReference type="InterPro" id="IPR006680">
    <property type="entry name" value="Amidohydro-rel"/>
</dbReference>
<dbReference type="RefSeq" id="WP_379833638.1">
    <property type="nucleotide sequence ID" value="NZ_JBHRYQ010000001.1"/>
</dbReference>
<keyword evidence="8" id="KW-1185">Reference proteome</keyword>
<gene>
    <name evidence="7" type="primary">nagA</name>
    <name evidence="7" type="ORF">ACFOOI_00355</name>
</gene>
<dbReference type="SUPFAM" id="SSF51556">
    <property type="entry name" value="Metallo-dependent hydrolases"/>
    <property type="match status" value="1"/>
</dbReference>
<keyword evidence="4 5" id="KW-0119">Carbohydrate metabolism</keyword>
<keyword evidence="2" id="KW-0479">Metal-binding</keyword>
<dbReference type="PANTHER" id="PTHR11113">
    <property type="entry name" value="N-ACETYLGLUCOSAMINE-6-PHOSPHATE DEACETYLASE"/>
    <property type="match status" value="1"/>
</dbReference>
<dbReference type="Proteomes" id="UP001595616">
    <property type="component" value="Unassembled WGS sequence"/>
</dbReference>
<dbReference type="EMBL" id="JBHRYQ010000001">
    <property type="protein sequence ID" value="MFC3809087.1"/>
    <property type="molecule type" value="Genomic_DNA"/>
</dbReference>
<dbReference type="GO" id="GO:0008448">
    <property type="term" value="F:N-acetylglucosamine-6-phosphate deacetylase activity"/>
    <property type="evidence" value="ECO:0007669"/>
    <property type="project" value="UniProtKB-EC"/>
</dbReference>
<dbReference type="InterPro" id="IPR032466">
    <property type="entry name" value="Metal_Hydrolase"/>
</dbReference>
<evidence type="ECO:0000313" key="7">
    <source>
        <dbReference type="EMBL" id="MFC3809087.1"/>
    </source>
</evidence>